<reference evidence="3" key="1">
    <citation type="journal article" date="2021" name="PeerJ">
        <title>Extensive microbial diversity within the chicken gut microbiome revealed by metagenomics and culture.</title>
        <authorList>
            <person name="Gilroy R."/>
            <person name="Ravi A."/>
            <person name="Getino M."/>
            <person name="Pursley I."/>
            <person name="Horton D.L."/>
            <person name="Alikhan N.F."/>
            <person name="Baker D."/>
            <person name="Gharbi K."/>
            <person name="Hall N."/>
            <person name="Watson M."/>
            <person name="Adriaenssens E.M."/>
            <person name="Foster-Nyarko E."/>
            <person name="Jarju S."/>
            <person name="Secka A."/>
            <person name="Antonio M."/>
            <person name="Oren A."/>
            <person name="Chaudhuri R.R."/>
            <person name="La Ragione R."/>
            <person name="Hildebrand F."/>
            <person name="Pallen M.J."/>
        </authorList>
    </citation>
    <scope>NUCLEOTIDE SEQUENCE</scope>
    <source>
        <strain evidence="3">ChiGjej6B6-14162</strain>
    </source>
</reference>
<feature type="compositionally biased region" description="Basic and acidic residues" evidence="1">
    <location>
        <begin position="39"/>
        <end position="49"/>
    </location>
</feature>
<proteinExistence type="predicted"/>
<dbReference type="AlphaFoldDB" id="A0A9D1X8B6"/>
<reference evidence="3" key="2">
    <citation type="submission" date="2021-04" db="EMBL/GenBank/DDBJ databases">
        <authorList>
            <person name="Gilroy R."/>
        </authorList>
    </citation>
    <scope>NUCLEOTIDE SEQUENCE</scope>
    <source>
        <strain evidence="3">ChiGjej6B6-14162</strain>
    </source>
</reference>
<accession>A0A9D1X8B6</accession>
<protein>
    <submittedName>
        <fullName evidence="3">Gliding motility protein GldN</fullName>
    </submittedName>
</protein>
<evidence type="ECO:0000313" key="3">
    <source>
        <dbReference type="EMBL" id="HIX74777.1"/>
    </source>
</evidence>
<feature type="chain" id="PRO_5039657799" evidence="2">
    <location>
        <begin position="23"/>
        <end position="357"/>
    </location>
</feature>
<dbReference type="Proteomes" id="UP000886740">
    <property type="component" value="Unassembled WGS sequence"/>
</dbReference>
<keyword evidence="2" id="KW-0732">Signal</keyword>
<gene>
    <name evidence="3" type="primary">gldN</name>
    <name evidence="3" type="ORF">H9977_07075</name>
</gene>
<organism evidence="3 4">
    <name type="scientific">Candidatus Parabacteroides intestinipullorum</name>
    <dbReference type="NCBI Taxonomy" id="2838723"/>
    <lineage>
        <taxon>Bacteria</taxon>
        <taxon>Pseudomonadati</taxon>
        <taxon>Bacteroidota</taxon>
        <taxon>Bacteroidia</taxon>
        <taxon>Bacteroidales</taxon>
        <taxon>Tannerellaceae</taxon>
        <taxon>Parabacteroides</taxon>
    </lineage>
</organism>
<sequence length="357" mass="41439">MRHIYYIAIMAASLLASLPAMAQEGNGNNQQRRSPQASRGERNDQKESDTPDLTVRAQDLNERLTQEIGNARWTRVIYRQLNLVDEQNAPLYYPTQSINGQRNLFSTIFQLLGENKIKAYEYLDGYEEFTDEHLVNFKEMLDRFHIYYEEVPGKRGEEPGFVINESDIPSADVRSLYVKEAWYFDQNNSMFDVKILAICPILTSVGDMGETTMPMFWLPYENIRPYISNAYIMTSNINNAMTFTMDDYFRRRMFKGDIIKTQNLLNQPLQAYCPTPDSLKKEQERIENQLVAFEKALWFQPDTTAQAADKEETKKSKKSSRKSKDEGVKQEEAPKTKTVKAPKPERSSTPVRSVRRR</sequence>
<dbReference type="Pfam" id="PF19841">
    <property type="entry name" value="GldN"/>
    <property type="match status" value="1"/>
</dbReference>
<comment type="caution">
    <text evidence="3">The sequence shown here is derived from an EMBL/GenBank/DDBJ whole genome shotgun (WGS) entry which is preliminary data.</text>
</comment>
<feature type="compositionally biased region" description="Low complexity" evidence="1">
    <location>
        <begin position="347"/>
        <end position="357"/>
    </location>
</feature>
<feature type="compositionally biased region" description="Polar residues" evidence="1">
    <location>
        <begin position="25"/>
        <end position="37"/>
    </location>
</feature>
<dbReference type="EMBL" id="DXEL01000048">
    <property type="protein sequence ID" value="HIX74777.1"/>
    <property type="molecule type" value="Genomic_DNA"/>
</dbReference>
<evidence type="ECO:0000256" key="2">
    <source>
        <dbReference type="SAM" id="SignalP"/>
    </source>
</evidence>
<evidence type="ECO:0000313" key="4">
    <source>
        <dbReference type="Proteomes" id="UP000886740"/>
    </source>
</evidence>
<feature type="region of interest" description="Disordered" evidence="1">
    <location>
        <begin position="304"/>
        <end position="357"/>
    </location>
</feature>
<evidence type="ECO:0000256" key="1">
    <source>
        <dbReference type="SAM" id="MobiDB-lite"/>
    </source>
</evidence>
<feature type="signal peptide" evidence="2">
    <location>
        <begin position="1"/>
        <end position="22"/>
    </location>
</feature>
<feature type="compositionally biased region" description="Basic and acidic residues" evidence="1">
    <location>
        <begin position="322"/>
        <end position="335"/>
    </location>
</feature>
<dbReference type="InterPro" id="IPR019847">
    <property type="entry name" value="Gliding_motility_assoc_GldN"/>
</dbReference>
<name>A0A9D1X8B6_9BACT</name>
<dbReference type="NCBIfam" id="TIGR03523">
    <property type="entry name" value="GldN"/>
    <property type="match status" value="1"/>
</dbReference>
<feature type="region of interest" description="Disordered" evidence="1">
    <location>
        <begin position="24"/>
        <end position="51"/>
    </location>
</feature>